<reference evidence="8" key="1">
    <citation type="submission" date="2016-04" db="EMBL/GenBank/DDBJ databases">
        <authorList>
            <person name="Chen L."/>
            <person name="Zhuang W."/>
            <person name="Wang G."/>
        </authorList>
    </citation>
    <scope>NUCLEOTIDE SEQUENCE [LARGE SCALE GENOMIC DNA]</scope>
    <source>
        <strain evidence="8">17621</strain>
    </source>
</reference>
<proteinExistence type="inferred from homology"/>
<protein>
    <submittedName>
        <fullName evidence="7">Glucan endo-1,6-beta-glucosidase</fullName>
    </submittedName>
</protein>
<dbReference type="PRINTS" id="PR00843">
    <property type="entry name" value="GLHYDRLASE30"/>
</dbReference>
<gene>
    <name evidence="7" type="ORF">A4H97_23550</name>
</gene>
<dbReference type="InterPro" id="IPR013780">
    <property type="entry name" value="Glyco_hydro_b"/>
</dbReference>
<evidence type="ECO:0000259" key="5">
    <source>
        <dbReference type="Pfam" id="PF02055"/>
    </source>
</evidence>
<dbReference type="Pfam" id="PF17189">
    <property type="entry name" value="Glyco_hydro_30C"/>
    <property type="match status" value="1"/>
</dbReference>
<dbReference type="InterPro" id="IPR033453">
    <property type="entry name" value="Glyco_hydro_30_TIM-barrel"/>
</dbReference>
<accession>A0A1V9F564</accession>
<sequence>MFPQSKPSWPWKALAFLCMALVQFSCKRAISPEQGSTIARAANETVNIWLTTGDKSKLLQPQTAINFAADGGTNPTTITVNESVTYQTVDGFGWTLTGGSAGLINGLGANQTTFLNEVFGPSQVASSFVRVSMGASDLSAYTFTYDDMPAGQTDVNLNNFNLNAEQQDMIPVLKRIIAINPAVKILATPWTAPVWMKVNTTGNGGFTGGSLNTAYYDAYARYFVKYIQAMQAQGIPIYAVCPQNEPLNPYNNPSMVMQANEQANFIKNYLGPQFRNNGISAKIIIYDHNCDRPDYPTAILGDATASQYVDGSAFHLYGGDISALSTVHNSFPNKNIYFTEQWIGGPGNFGGDLSWHVNNVIIGSTRNWSRVALEWNLAADPNYYPHTNGGCSSCLGAVTISGNNYSRNASYYIVAHASQFVKPGAVRISSNIAGSIQNVAFKNTDGSTVLLALNTSGSSQTFKVKSGDQSFTYTLAGGAVATFKWAGSPTGGGGDGGNGGNGGNGSGAPIGQTITLKGFNNQYVSGENGTQPMNCNRPTAQGWEQFLVVDAGDGKIALQSQGKYVSSENGAAPITCNRLTIDAWEKFTWTVLADGNIALQGNNGMYISCENGTKAMTCNRPSVSGWEAFRVNQ</sequence>
<evidence type="ECO:0000259" key="6">
    <source>
        <dbReference type="Pfam" id="PF17189"/>
    </source>
</evidence>
<evidence type="ECO:0000313" key="7">
    <source>
        <dbReference type="EMBL" id="OQP53425.1"/>
    </source>
</evidence>
<comment type="similarity">
    <text evidence="1 4">Belongs to the glycosyl hydrolase 30 family.</text>
</comment>
<keyword evidence="3 4" id="KW-0378">Hydrolase</keyword>
<organism evidence="7 8">
    <name type="scientific">Niastella yeongjuensis</name>
    <dbReference type="NCBI Taxonomy" id="354355"/>
    <lineage>
        <taxon>Bacteria</taxon>
        <taxon>Pseudomonadati</taxon>
        <taxon>Bacteroidota</taxon>
        <taxon>Chitinophagia</taxon>
        <taxon>Chitinophagales</taxon>
        <taxon>Chitinophagaceae</taxon>
        <taxon>Niastella</taxon>
    </lineage>
</organism>
<evidence type="ECO:0000256" key="1">
    <source>
        <dbReference type="ARBA" id="ARBA00005382"/>
    </source>
</evidence>
<dbReference type="GO" id="GO:0006680">
    <property type="term" value="P:glucosylceramide catabolic process"/>
    <property type="evidence" value="ECO:0007669"/>
    <property type="project" value="TreeGrafter"/>
</dbReference>
<dbReference type="SUPFAM" id="SSF51445">
    <property type="entry name" value="(Trans)glycosidases"/>
    <property type="match status" value="1"/>
</dbReference>
<dbReference type="GO" id="GO:0004348">
    <property type="term" value="F:glucosylceramidase activity"/>
    <property type="evidence" value="ECO:0007669"/>
    <property type="project" value="InterPro"/>
</dbReference>
<evidence type="ECO:0000256" key="2">
    <source>
        <dbReference type="ARBA" id="ARBA00022729"/>
    </source>
</evidence>
<dbReference type="Gene3D" id="3.20.20.80">
    <property type="entry name" value="Glycosidases"/>
    <property type="match status" value="1"/>
</dbReference>
<feature type="domain" description="Glycosyl hydrolase family 30 TIM-barrel" evidence="5">
    <location>
        <begin position="89"/>
        <end position="421"/>
    </location>
</feature>
<dbReference type="InterPro" id="IPR017853">
    <property type="entry name" value="GH"/>
</dbReference>
<dbReference type="AlphaFoldDB" id="A0A1V9F564"/>
<keyword evidence="2" id="KW-0732">Signal</keyword>
<dbReference type="Proteomes" id="UP000192610">
    <property type="component" value="Unassembled WGS sequence"/>
</dbReference>
<dbReference type="Gene3D" id="2.80.10.50">
    <property type="match status" value="1"/>
</dbReference>
<keyword evidence="8" id="KW-1185">Reference proteome</keyword>
<dbReference type="RefSeq" id="WP_081197769.1">
    <property type="nucleotide sequence ID" value="NZ_FOCZ01000008.1"/>
</dbReference>
<dbReference type="PANTHER" id="PTHR11069">
    <property type="entry name" value="GLUCOSYLCERAMIDASE"/>
    <property type="match status" value="1"/>
</dbReference>
<dbReference type="InterPro" id="IPR001139">
    <property type="entry name" value="Glyco_hydro_30"/>
</dbReference>
<evidence type="ECO:0000313" key="8">
    <source>
        <dbReference type="Proteomes" id="UP000192610"/>
    </source>
</evidence>
<comment type="caution">
    <text evidence="7">The sequence shown here is derived from an EMBL/GenBank/DDBJ whole genome shotgun (WGS) entry which is preliminary data.</text>
</comment>
<dbReference type="EMBL" id="LVXG01000006">
    <property type="protein sequence ID" value="OQP53425.1"/>
    <property type="molecule type" value="Genomic_DNA"/>
</dbReference>
<dbReference type="CDD" id="cd23342">
    <property type="entry name" value="beta-trefoil_FSCN_ZgPorA-like"/>
    <property type="match status" value="1"/>
</dbReference>
<dbReference type="SUPFAM" id="SSF50405">
    <property type="entry name" value="Actin-crosslinking proteins"/>
    <property type="match status" value="1"/>
</dbReference>
<dbReference type="InterPro" id="IPR033452">
    <property type="entry name" value="GH30_C"/>
</dbReference>
<keyword evidence="4" id="KW-0326">Glycosidase</keyword>
<dbReference type="PANTHER" id="PTHR11069:SF23">
    <property type="entry name" value="LYSOSOMAL ACID GLUCOSYLCERAMIDASE"/>
    <property type="match status" value="1"/>
</dbReference>
<dbReference type="OrthoDB" id="9806701at2"/>
<dbReference type="InterPro" id="IPR008999">
    <property type="entry name" value="Actin-crosslinking"/>
</dbReference>
<feature type="domain" description="Glycosyl hydrolase family 30 beta sandwich" evidence="6">
    <location>
        <begin position="424"/>
        <end position="483"/>
    </location>
</feature>
<evidence type="ECO:0000256" key="4">
    <source>
        <dbReference type="RuleBase" id="RU361188"/>
    </source>
</evidence>
<name>A0A1V9F564_9BACT</name>
<evidence type="ECO:0000256" key="3">
    <source>
        <dbReference type="ARBA" id="ARBA00022801"/>
    </source>
</evidence>
<dbReference type="GO" id="GO:0016020">
    <property type="term" value="C:membrane"/>
    <property type="evidence" value="ECO:0007669"/>
    <property type="project" value="GOC"/>
</dbReference>
<dbReference type="Pfam" id="PF02055">
    <property type="entry name" value="Glyco_hydro_30"/>
    <property type="match status" value="1"/>
</dbReference>
<dbReference type="Gene3D" id="2.60.40.1180">
    <property type="entry name" value="Golgi alpha-mannosidase II"/>
    <property type="match status" value="1"/>
</dbReference>
<dbReference type="STRING" id="354355.SAMN05660816_04491"/>